<dbReference type="Gene3D" id="1.25.40.20">
    <property type="entry name" value="Ankyrin repeat-containing domain"/>
    <property type="match status" value="3"/>
</dbReference>
<dbReference type="PANTHER" id="PTHR46586:SF3">
    <property type="entry name" value="ANKYRIN REPEAT-CONTAINING PROTEIN"/>
    <property type="match status" value="1"/>
</dbReference>
<dbReference type="SMART" id="SM00248">
    <property type="entry name" value="ANK"/>
    <property type="match status" value="8"/>
</dbReference>
<proteinExistence type="predicted"/>
<reference evidence="1 2" key="1">
    <citation type="submission" date="2014-05" db="EMBL/GenBank/DDBJ databases">
        <authorList>
            <person name="Rizzardi K."/>
            <person name="Winiecka-Krusnell J."/>
            <person name="Ramliden M."/>
            <person name="Alm E."/>
            <person name="Andersson S."/>
            <person name="Byfors S."/>
        </authorList>
    </citation>
    <scope>NUCLEOTIDE SEQUENCE [LARGE SCALE GENOMIC DNA]</scope>
    <source>
        <strain evidence="1 2">LEGN</strain>
    </source>
</reference>
<keyword evidence="2" id="KW-1185">Reference proteome</keyword>
<protein>
    <submittedName>
        <fullName evidence="1">Uncharacterized protein</fullName>
    </submittedName>
</protein>
<dbReference type="InterPro" id="IPR002110">
    <property type="entry name" value="Ankyrin_rpt"/>
</dbReference>
<evidence type="ECO:0000313" key="2">
    <source>
        <dbReference type="Proteomes" id="UP000054422"/>
    </source>
</evidence>
<sequence>MQLEKKEHSAHPIFHKIPWKVWHHAFYTIESSIRYYHVFLRYKDPTRPLQRYEDPLQALLSIIYFHPELNDATLLELARKLGIKPETIYQAAIITGKRSFFDNVVDTRKPDILQRIRSGYFFDFLNAAKFGHLEIINGLVNLVPDRVHEIVAAYNFAPLREAATYGYMDIVNRLVELVPDQVAEMAVAGEYAAFRFAASHGHLDVLDRLIELAPHKVPEMIASFNFSAFCCAAKGGYLNVLNRLIELAPDKIREMITAENFHAFRYAAANGHLHIINRLIELAPDLVPDMLASDYFFAFHYAAMGGYLDVMNRLLELAPEKTDDMISALSYSAFRWAARYGHLDLVNRLVALAPNKVDKMVAADDFFAFKHAAQQGHLHIINRLIELAPDQVINMIIADRFHACHDAIAWGHIPVLIRLMELAPNEIAGWIDNNRDLVLTRASNHESMLYHMLNIPENFAYAELHEQCFWYDKIMPFINTYLEKWHNEQRELEQQSPNQLFNLDNPQEASLGFYMVRHLIRCNDISLSDEIHFLLDIPAIRHLAHQEMTPNRPNELLRLSLSVGNEDAANILLTIPAVYELAQTQQFYSEEQQAGMDLRALATDRESSMNTLTQGEQKRLAEVIKRYRPVLKKQGVAKLAGELRQQLIEIYEKAPATIQINNQTISLPLTWIDFNAMSLTPEERQQALQAYYQHKTHTAFRYLSKPNFWMAKNANHVQVNLDNTNERWSTFEEYLPLIAMFWLAATDKDTPPCDDHTFESRLAHFIEELAFIGRAHNWDKHRIKTDTHEQALCHIDRPQKGNLITEEYDDLEGDKPSCFSGVKRRLFQSVLGHPLLKVLTLDGVQEELRNFLRDEFRQRIPNESERALLKQYLDGYIVNLELSDTEKQAFQIFNIRPEQANQFIENLANKYGSQLTKAFRTHLEKQLALNPAGGSLLDELHFFRFGEWVNDILLPQSQAKMSPLAQVGFFSGTEPSGRQLIHSDSMSPPCA</sequence>
<gene>
    <name evidence="1" type="ORF">EP47_08160</name>
</gene>
<dbReference type="AlphaFoldDB" id="A0A0A2STL6"/>
<comment type="caution">
    <text evidence="1">The sequence shown here is derived from an EMBL/GenBank/DDBJ whole genome shotgun (WGS) entry which is preliminary data.</text>
</comment>
<dbReference type="RefSeq" id="WP_052117525.1">
    <property type="nucleotide sequence ID" value="NZ_JNCF01000005.1"/>
</dbReference>
<evidence type="ECO:0000313" key="1">
    <source>
        <dbReference type="EMBL" id="KGP64107.1"/>
    </source>
</evidence>
<accession>A0A0A2STL6</accession>
<dbReference type="OrthoDB" id="5650291at2"/>
<dbReference type="Pfam" id="PF12796">
    <property type="entry name" value="Ank_2"/>
    <property type="match status" value="1"/>
</dbReference>
<dbReference type="SUPFAM" id="SSF48403">
    <property type="entry name" value="Ankyrin repeat"/>
    <property type="match status" value="1"/>
</dbReference>
<dbReference type="PANTHER" id="PTHR46586">
    <property type="entry name" value="ANKYRIN REPEAT-CONTAINING PROTEIN"/>
    <property type="match status" value="1"/>
</dbReference>
<dbReference type="InterPro" id="IPR036770">
    <property type="entry name" value="Ankyrin_rpt-contain_sf"/>
</dbReference>
<name>A0A0A2STL6_9GAMM</name>
<organism evidence="1 2">
    <name type="scientific">Legionella norrlandica</name>
    <dbReference type="NCBI Taxonomy" id="1498499"/>
    <lineage>
        <taxon>Bacteria</taxon>
        <taxon>Pseudomonadati</taxon>
        <taxon>Pseudomonadota</taxon>
        <taxon>Gammaproteobacteria</taxon>
        <taxon>Legionellales</taxon>
        <taxon>Legionellaceae</taxon>
        <taxon>Legionella</taxon>
    </lineage>
</organism>
<dbReference type="EMBL" id="JNCF01000005">
    <property type="protein sequence ID" value="KGP64107.1"/>
    <property type="molecule type" value="Genomic_DNA"/>
</dbReference>
<dbReference type="STRING" id="1498499.EP47_08160"/>
<dbReference type="InterPro" id="IPR052050">
    <property type="entry name" value="SecEffector_AnkRepeat"/>
</dbReference>
<dbReference type="SUPFAM" id="SSF140860">
    <property type="entry name" value="Pseudo ankyrin repeat-like"/>
    <property type="match status" value="1"/>
</dbReference>
<dbReference type="Proteomes" id="UP000054422">
    <property type="component" value="Unassembled WGS sequence"/>
</dbReference>